<comment type="caution">
    <text evidence="2">The sequence shown here is derived from an EMBL/GenBank/DDBJ whole genome shotgun (WGS) entry which is preliminary data.</text>
</comment>
<dbReference type="AlphaFoldDB" id="X1SD49"/>
<gene>
    <name evidence="2" type="ORF">S12H4_32502</name>
</gene>
<feature type="transmembrane region" description="Helical" evidence="1">
    <location>
        <begin position="151"/>
        <end position="171"/>
    </location>
</feature>
<name>X1SD49_9ZZZZ</name>
<dbReference type="EMBL" id="BARW01019065">
    <property type="protein sequence ID" value="GAI90937.1"/>
    <property type="molecule type" value="Genomic_DNA"/>
</dbReference>
<reference evidence="2" key="1">
    <citation type="journal article" date="2014" name="Front. Microbiol.">
        <title>High frequency of phylogenetically diverse reductive dehalogenase-homologous genes in deep subseafloor sedimentary metagenomes.</title>
        <authorList>
            <person name="Kawai M."/>
            <person name="Futagami T."/>
            <person name="Toyoda A."/>
            <person name="Takaki Y."/>
            <person name="Nishi S."/>
            <person name="Hori S."/>
            <person name="Arai W."/>
            <person name="Tsubouchi T."/>
            <person name="Morono Y."/>
            <person name="Uchiyama I."/>
            <person name="Ito T."/>
            <person name="Fujiyama A."/>
            <person name="Inagaki F."/>
            <person name="Takami H."/>
        </authorList>
    </citation>
    <scope>NUCLEOTIDE SEQUENCE</scope>
    <source>
        <strain evidence="2">Expedition CK06-06</strain>
    </source>
</reference>
<protein>
    <submittedName>
        <fullName evidence="2">Uncharacterized protein</fullName>
    </submittedName>
</protein>
<keyword evidence="1" id="KW-0812">Transmembrane</keyword>
<keyword evidence="1" id="KW-1133">Transmembrane helix</keyword>
<proteinExistence type="predicted"/>
<organism evidence="2">
    <name type="scientific">marine sediment metagenome</name>
    <dbReference type="NCBI Taxonomy" id="412755"/>
    <lineage>
        <taxon>unclassified sequences</taxon>
        <taxon>metagenomes</taxon>
        <taxon>ecological metagenomes</taxon>
    </lineage>
</organism>
<keyword evidence="1" id="KW-0472">Membrane</keyword>
<evidence type="ECO:0000256" key="1">
    <source>
        <dbReference type="SAM" id="Phobius"/>
    </source>
</evidence>
<evidence type="ECO:0000313" key="2">
    <source>
        <dbReference type="EMBL" id="GAI90937.1"/>
    </source>
</evidence>
<accession>X1SD49</accession>
<feature type="non-terminal residue" evidence="2">
    <location>
        <position position="1"/>
    </location>
</feature>
<sequence length="180" mass="20511">PDLYTAMFSWWSVNYFTYHGVPTNWPGTLTAFLPALEYYVKSPGLPYTWYTGDNRFPNKAWYNIGFAYNSSVDKWIERAWFSDRATAQLLHDNLTTHFQTYQFSDIMVSESMSGYAINKDWELVGLGTWAHLNYLPEEPGVTEPGVQIPGFHPAALLAIAIVTITGIGYSLKKKTKHVKV</sequence>